<dbReference type="Proteomes" id="UP000526625">
    <property type="component" value="Unassembled WGS sequence"/>
</dbReference>
<evidence type="ECO:0000313" key="2">
    <source>
        <dbReference type="Proteomes" id="UP000526625"/>
    </source>
</evidence>
<organism evidence="1 2">
    <name type="scientific">Rhizobium tropici</name>
    <dbReference type="NCBI Taxonomy" id="398"/>
    <lineage>
        <taxon>Bacteria</taxon>
        <taxon>Pseudomonadati</taxon>
        <taxon>Pseudomonadota</taxon>
        <taxon>Alphaproteobacteria</taxon>
        <taxon>Hyphomicrobiales</taxon>
        <taxon>Rhizobiaceae</taxon>
        <taxon>Rhizobium/Agrobacterium group</taxon>
        <taxon>Rhizobium</taxon>
    </lineage>
</organism>
<evidence type="ECO:0000313" key="1">
    <source>
        <dbReference type="EMBL" id="MBB6492282.1"/>
    </source>
</evidence>
<accession>A0ABR6QZB1</accession>
<gene>
    <name evidence="1" type="ORF">GGD45_002688</name>
</gene>
<protein>
    <submittedName>
        <fullName evidence="1">Uncharacterized protein</fullName>
    </submittedName>
</protein>
<dbReference type="RefSeq" id="WP_015343790.1">
    <property type="nucleotide sequence ID" value="NZ_JAADZA010000024.1"/>
</dbReference>
<dbReference type="EMBL" id="JACHBF010000006">
    <property type="protein sequence ID" value="MBB6492282.1"/>
    <property type="molecule type" value="Genomic_DNA"/>
</dbReference>
<keyword evidence="2" id="KW-1185">Reference proteome</keyword>
<name>A0ABR6QZB1_RHITR</name>
<comment type="caution">
    <text evidence="1">The sequence shown here is derived from an EMBL/GenBank/DDBJ whole genome shotgun (WGS) entry which is preliminary data.</text>
</comment>
<sequence>MSINCAPSSGTYRSIMVKQTKPFIIEVKTSRRMKARSAESSRSIWGELAADLKQTLAVEQETQAGSSVDEDQHKDGAERLDIGSAALMDRGEAIAPQPSSQLLEKWLARKAERPKAGSQDVVETFLARLDQQKMLLAEFQSDPDGFKRWRSAWFRKVANGFGVSIGHDLIDAGGGLRYVVVDSLEDISRFLDDLRHHARTDLDFRRALDANRRQRAARLSSRAM</sequence>
<proteinExistence type="predicted"/>
<reference evidence="1 2" key="1">
    <citation type="submission" date="2020-08" db="EMBL/GenBank/DDBJ databases">
        <title>Genomic Encyclopedia of Type Strains, Phase IV (KMG-V): Genome sequencing to study the core and pangenomes of soil and plant-associated prokaryotes.</title>
        <authorList>
            <person name="Whitman W."/>
        </authorList>
    </citation>
    <scope>NUCLEOTIDE SEQUENCE [LARGE SCALE GENOMIC DNA]</scope>
    <source>
        <strain evidence="1 2">SEMIA 4059</strain>
    </source>
</reference>